<dbReference type="KEGG" id="lbc:LACBIDRAFT_303935"/>
<organism evidence="2">
    <name type="scientific">Laccaria bicolor (strain S238N-H82 / ATCC MYA-4686)</name>
    <name type="common">Bicoloured deceiver</name>
    <name type="synonym">Laccaria laccata var. bicolor</name>
    <dbReference type="NCBI Taxonomy" id="486041"/>
    <lineage>
        <taxon>Eukaryota</taxon>
        <taxon>Fungi</taxon>
        <taxon>Dikarya</taxon>
        <taxon>Basidiomycota</taxon>
        <taxon>Agaricomycotina</taxon>
        <taxon>Agaricomycetes</taxon>
        <taxon>Agaricomycetidae</taxon>
        <taxon>Agaricales</taxon>
        <taxon>Agaricineae</taxon>
        <taxon>Hydnangiaceae</taxon>
        <taxon>Laccaria</taxon>
    </lineage>
</organism>
<gene>
    <name evidence="1" type="ORF">LACBIDRAFT_303935</name>
</gene>
<dbReference type="InParanoid" id="B0DK01"/>
<dbReference type="GeneID" id="6079876"/>
<evidence type="ECO:0000313" key="1">
    <source>
        <dbReference type="EMBL" id="EDR05105.1"/>
    </source>
</evidence>
<dbReference type="RefSeq" id="XP_001884495.1">
    <property type="nucleotide sequence ID" value="XM_001884460.1"/>
</dbReference>
<evidence type="ECO:0000313" key="2">
    <source>
        <dbReference type="Proteomes" id="UP000001194"/>
    </source>
</evidence>
<dbReference type="EMBL" id="DS547115">
    <property type="protein sequence ID" value="EDR05105.1"/>
    <property type="molecule type" value="Genomic_DNA"/>
</dbReference>
<reference evidence="1 2" key="1">
    <citation type="journal article" date="2008" name="Nature">
        <title>The genome of Laccaria bicolor provides insights into mycorrhizal symbiosis.</title>
        <authorList>
            <person name="Martin F."/>
            <person name="Aerts A."/>
            <person name="Ahren D."/>
            <person name="Brun A."/>
            <person name="Danchin E.G.J."/>
            <person name="Duchaussoy F."/>
            <person name="Gibon J."/>
            <person name="Kohler A."/>
            <person name="Lindquist E."/>
            <person name="Pereda V."/>
            <person name="Salamov A."/>
            <person name="Shapiro H.J."/>
            <person name="Wuyts J."/>
            <person name="Blaudez D."/>
            <person name="Buee M."/>
            <person name="Brokstein P."/>
            <person name="Canbaeck B."/>
            <person name="Cohen D."/>
            <person name="Courty P.E."/>
            <person name="Coutinho P.M."/>
            <person name="Delaruelle C."/>
            <person name="Detter J.C."/>
            <person name="Deveau A."/>
            <person name="DiFazio S."/>
            <person name="Duplessis S."/>
            <person name="Fraissinet-Tachet L."/>
            <person name="Lucic E."/>
            <person name="Frey-Klett P."/>
            <person name="Fourrey C."/>
            <person name="Feussner I."/>
            <person name="Gay G."/>
            <person name="Grimwood J."/>
            <person name="Hoegger P.J."/>
            <person name="Jain P."/>
            <person name="Kilaru S."/>
            <person name="Labbe J."/>
            <person name="Lin Y.C."/>
            <person name="Legue V."/>
            <person name="Le Tacon F."/>
            <person name="Marmeisse R."/>
            <person name="Melayah D."/>
            <person name="Montanini B."/>
            <person name="Muratet M."/>
            <person name="Nehls U."/>
            <person name="Niculita-Hirzel H."/>
            <person name="Oudot-Le Secq M.P."/>
            <person name="Peter M."/>
            <person name="Quesneville H."/>
            <person name="Rajashekar B."/>
            <person name="Reich M."/>
            <person name="Rouhier N."/>
            <person name="Schmutz J."/>
            <person name="Yin T."/>
            <person name="Chalot M."/>
            <person name="Henrissat B."/>
            <person name="Kuees U."/>
            <person name="Lucas S."/>
            <person name="Van de Peer Y."/>
            <person name="Podila G.K."/>
            <person name="Polle A."/>
            <person name="Pukkila P.J."/>
            <person name="Richardson P.M."/>
            <person name="Rouze P."/>
            <person name="Sanders I.R."/>
            <person name="Stajich J.E."/>
            <person name="Tunlid A."/>
            <person name="Tuskan G."/>
            <person name="Grigoriev I.V."/>
        </authorList>
    </citation>
    <scope>NUCLEOTIDE SEQUENCE [LARGE SCALE GENOMIC DNA]</scope>
    <source>
        <strain evidence="2">S238N-H82 / ATCC MYA-4686</strain>
    </source>
</reference>
<accession>B0DK01</accession>
<protein>
    <submittedName>
        <fullName evidence="1">Predicted protein</fullName>
    </submittedName>
</protein>
<sequence length="100" mass="11623">MWNLDLRFHHRCNYDISGTPILLGVIQTGSNLSFSLARAGKTRVLIQVNEVYYRSSHYRNFGDRFHHPDCDSCSTNFLYKISAKFTQPNWHSVHFGALVF</sequence>
<proteinExistence type="predicted"/>
<dbReference type="HOGENOM" id="CLU_2306621_0_0_1"/>
<dbReference type="AlphaFoldDB" id="B0DK01"/>
<dbReference type="Proteomes" id="UP000001194">
    <property type="component" value="Unassembled WGS sequence"/>
</dbReference>
<keyword evidence="2" id="KW-1185">Reference proteome</keyword>
<name>B0DK01_LACBS</name>